<dbReference type="Pfam" id="PF13715">
    <property type="entry name" value="CarbopepD_reg_2"/>
    <property type="match status" value="1"/>
</dbReference>
<gene>
    <name evidence="2" type="ORF">HMPREF1076_02993</name>
</gene>
<evidence type="ECO:0000313" key="2">
    <source>
        <dbReference type="EMBL" id="EKN13714.1"/>
    </source>
</evidence>
<dbReference type="PATRIC" id="fig|999418.3.peg.3040"/>
<accession>K5ZDG8</accession>
<protein>
    <recommendedName>
        <fullName evidence="4">Secretin/TonB short N-terminal domain-containing protein</fullName>
    </recommendedName>
</protein>
<comment type="caution">
    <text evidence="2">The sequence shown here is derived from an EMBL/GenBank/DDBJ whole genome shotgun (WGS) entry which is preliminary data.</text>
</comment>
<proteinExistence type="predicted"/>
<dbReference type="OrthoDB" id="9761152at2"/>
<sequence length="218" mass="24316">MEKKASEDFCKAQKVLKRSLFIILLNCLILAVPFNAFAFESVLEQNYTLNLSFKNAKMEQILDAISEQSGIKIAYSTEELATNKNVSVDIKTSDIKEALSTVLGDGYTFKQIDDYIAIAKKEKDEVQPSIISVADDRPWTVQGQVLENSEPPYPMAGVNISIKGTKLGTVSDQNGYFSLKAKRGDVLVFNFLGFKEYEYVVSRAISNLSVSLKKNQVF</sequence>
<dbReference type="EMBL" id="AGZO01000020">
    <property type="protein sequence ID" value="EKN13714.1"/>
    <property type="molecule type" value="Genomic_DNA"/>
</dbReference>
<dbReference type="InterPro" id="IPR008969">
    <property type="entry name" value="CarboxyPept-like_regulatory"/>
</dbReference>
<reference evidence="2 3" key="1">
    <citation type="submission" date="2012-02" db="EMBL/GenBank/DDBJ databases">
        <title>The Genome Sequence of Parabacteroides goldsteinii CL02T12C30.</title>
        <authorList>
            <consortium name="The Broad Institute Genome Sequencing Platform"/>
            <person name="Earl A."/>
            <person name="Ward D."/>
            <person name="Feldgarden M."/>
            <person name="Gevers D."/>
            <person name="Zitomersky N.L."/>
            <person name="Coyne M.J."/>
            <person name="Comstock L.E."/>
            <person name="Young S.K."/>
            <person name="Zeng Q."/>
            <person name="Gargeya S."/>
            <person name="Fitzgerald M."/>
            <person name="Haas B."/>
            <person name="Abouelleil A."/>
            <person name="Alvarado L."/>
            <person name="Arachchi H.M."/>
            <person name="Berlin A."/>
            <person name="Chapman S.B."/>
            <person name="Gearin G."/>
            <person name="Goldberg J."/>
            <person name="Griggs A."/>
            <person name="Gujja S."/>
            <person name="Hansen M."/>
            <person name="Heiman D."/>
            <person name="Howarth C."/>
            <person name="Larimer J."/>
            <person name="Lui A."/>
            <person name="MacDonald P.J.P."/>
            <person name="McCowen C."/>
            <person name="Montmayeur A."/>
            <person name="Murphy C."/>
            <person name="Neiman D."/>
            <person name="Pearson M."/>
            <person name="Priest M."/>
            <person name="Roberts A."/>
            <person name="Saif S."/>
            <person name="Shea T."/>
            <person name="Sisk P."/>
            <person name="Stolte C."/>
            <person name="Sykes S."/>
            <person name="Wortman J."/>
            <person name="Nusbaum C."/>
            <person name="Birren B."/>
        </authorList>
    </citation>
    <scope>NUCLEOTIDE SEQUENCE [LARGE SCALE GENOMIC DNA]</scope>
    <source>
        <strain evidence="2 3">CL02T12C30</strain>
    </source>
</reference>
<evidence type="ECO:0000256" key="1">
    <source>
        <dbReference type="SAM" id="Phobius"/>
    </source>
</evidence>
<keyword evidence="1" id="KW-0472">Membrane</keyword>
<dbReference type="AlphaFoldDB" id="K5ZDG8"/>
<dbReference type="SUPFAM" id="SSF49464">
    <property type="entry name" value="Carboxypeptidase regulatory domain-like"/>
    <property type="match status" value="1"/>
</dbReference>
<evidence type="ECO:0000313" key="3">
    <source>
        <dbReference type="Proteomes" id="UP000006330"/>
    </source>
</evidence>
<feature type="transmembrane region" description="Helical" evidence="1">
    <location>
        <begin position="20"/>
        <end position="39"/>
    </location>
</feature>
<evidence type="ECO:0008006" key="4">
    <source>
        <dbReference type="Google" id="ProtNLM"/>
    </source>
</evidence>
<dbReference type="Proteomes" id="UP000006330">
    <property type="component" value="Unassembled WGS sequence"/>
</dbReference>
<dbReference type="RefSeq" id="WP_007655402.1">
    <property type="nucleotide sequence ID" value="NZ_JH976473.1"/>
</dbReference>
<keyword evidence="1" id="KW-1133">Transmembrane helix</keyword>
<keyword evidence="1" id="KW-0812">Transmembrane</keyword>
<organism evidence="2 3">
    <name type="scientific">Parabacteroides goldsteinii CL02T12C30</name>
    <dbReference type="NCBI Taxonomy" id="999418"/>
    <lineage>
        <taxon>Bacteria</taxon>
        <taxon>Pseudomonadati</taxon>
        <taxon>Bacteroidota</taxon>
        <taxon>Bacteroidia</taxon>
        <taxon>Bacteroidales</taxon>
        <taxon>Tannerellaceae</taxon>
        <taxon>Parabacteroides</taxon>
    </lineage>
</organism>
<name>K5ZDG8_9BACT</name>
<dbReference type="HOGENOM" id="CLU_1265938_0_0_10"/>